<feature type="transmembrane region" description="Helical" evidence="5">
    <location>
        <begin position="288"/>
        <end position="307"/>
    </location>
</feature>
<dbReference type="InterPro" id="IPR051533">
    <property type="entry name" value="WaaL-like"/>
</dbReference>
<keyword evidence="4 5" id="KW-0472">Membrane</keyword>
<dbReference type="GO" id="GO:0016020">
    <property type="term" value="C:membrane"/>
    <property type="evidence" value="ECO:0007669"/>
    <property type="project" value="UniProtKB-SubCell"/>
</dbReference>
<evidence type="ECO:0000256" key="2">
    <source>
        <dbReference type="ARBA" id="ARBA00022692"/>
    </source>
</evidence>
<dbReference type="AlphaFoldDB" id="A0A6I6G7Q7"/>
<feature type="transmembrane region" description="Helical" evidence="5">
    <location>
        <begin position="387"/>
        <end position="408"/>
    </location>
</feature>
<evidence type="ECO:0000256" key="5">
    <source>
        <dbReference type="SAM" id="Phobius"/>
    </source>
</evidence>
<sequence>MLALLRKEELRVFWLFFHVALGYASVYSRWPLIVWYYILFFSTILSFFYSKKQNSIKIVYLLGYSLGVEVLGRALKAYPYIPDQMGKYLGVVLFAFGLALGGPIKRVSLYGVGMLLLSAPALVLAPYENVKPIILNYFGPLALFLGVIFCSRQILTFKDFKELAAVILFPIISLAFYAYFNAAQIEKIDYGLTANNEAAGGGFTNQVSTLFGLGIALIALMYITKQQIFKYRFLDVSVMALLTVRGLLTFSRGGMVTAVVAIFLLMIFPKAKAAWQDSEIRLRSFSPTSIILTFSVVAASFIAINIYTENYLLYRYQGRTERSLQTGFNKTADIDQLSSGRYKIMISDLRMFLDYPALGVGVGYSKIERVNYGAGEGLNPHLEFSRLLAEHGSLGLALVVMIFIYPFYKVWHEPNNYRRSIMLLFLIIGLASTFHSAMRTMITPLLFAFAFIQYVPTDFDWRPLVGKQRKQKHLKPLHLRANKGLANSLTAAPETQEA</sequence>
<feature type="transmembrane region" description="Helical" evidence="5">
    <location>
        <begin position="85"/>
        <end position="102"/>
    </location>
</feature>
<evidence type="ECO:0000256" key="3">
    <source>
        <dbReference type="ARBA" id="ARBA00022989"/>
    </source>
</evidence>
<dbReference type="KEGG" id="fls:GLV81_12240"/>
<dbReference type="PANTHER" id="PTHR37422:SF23">
    <property type="entry name" value="TEICHURONIC ACID BIOSYNTHESIS PROTEIN TUAE"/>
    <property type="match status" value="1"/>
</dbReference>
<proteinExistence type="predicted"/>
<feature type="transmembrane region" description="Helical" evidence="5">
    <location>
        <begin position="12"/>
        <end position="28"/>
    </location>
</feature>
<feature type="transmembrane region" description="Helical" evidence="5">
    <location>
        <begin position="420"/>
        <end position="438"/>
    </location>
</feature>
<evidence type="ECO:0000256" key="1">
    <source>
        <dbReference type="ARBA" id="ARBA00004141"/>
    </source>
</evidence>
<feature type="transmembrane region" description="Helical" evidence="5">
    <location>
        <begin position="133"/>
        <end position="151"/>
    </location>
</feature>
<feature type="transmembrane region" description="Helical" evidence="5">
    <location>
        <begin position="163"/>
        <end position="183"/>
    </location>
</feature>
<evidence type="ECO:0000259" key="6">
    <source>
        <dbReference type="Pfam" id="PF04932"/>
    </source>
</evidence>
<name>A0A6I6G7Q7_9BACT</name>
<dbReference type="Proteomes" id="UP000426027">
    <property type="component" value="Chromosome"/>
</dbReference>
<feature type="transmembrane region" description="Helical" evidence="5">
    <location>
        <begin position="109"/>
        <end position="127"/>
    </location>
</feature>
<protein>
    <recommendedName>
        <fullName evidence="6">O-antigen ligase-related domain-containing protein</fullName>
    </recommendedName>
</protein>
<dbReference type="InterPro" id="IPR007016">
    <property type="entry name" value="O-antigen_ligase-rel_domated"/>
</dbReference>
<dbReference type="Pfam" id="PF04932">
    <property type="entry name" value="Wzy_C"/>
    <property type="match status" value="1"/>
</dbReference>
<evidence type="ECO:0000313" key="8">
    <source>
        <dbReference type="Proteomes" id="UP000426027"/>
    </source>
</evidence>
<feature type="domain" description="O-antigen ligase-related" evidence="6">
    <location>
        <begin position="239"/>
        <end position="399"/>
    </location>
</feature>
<dbReference type="PANTHER" id="PTHR37422">
    <property type="entry name" value="TEICHURONIC ACID BIOSYNTHESIS PROTEIN TUAE"/>
    <property type="match status" value="1"/>
</dbReference>
<gene>
    <name evidence="7" type="ORF">GLV81_12240</name>
</gene>
<reference evidence="7 8" key="1">
    <citation type="submission" date="2019-11" db="EMBL/GenBank/DDBJ databases">
        <authorList>
            <person name="Im W.T."/>
        </authorList>
    </citation>
    <scope>NUCLEOTIDE SEQUENCE [LARGE SCALE GENOMIC DNA]</scope>
    <source>
        <strain evidence="7 8">SB-02</strain>
    </source>
</reference>
<dbReference type="EMBL" id="CP046566">
    <property type="protein sequence ID" value="QGW28766.1"/>
    <property type="molecule type" value="Genomic_DNA"/>
</dbReference>
<organism evidence="7 8">
    <name type="scientific">Phnomibacter ginsenosidimutans</name>
    <dbReference type="NCBI Taxonomy" id="2676868"/>
    <lineage>
        <taxon>Bacteria</taxon>
        <taxon>Pseudomonadati</taxon>
        <taxon>Bacteroidota</taxon>
        <taxon>Chitinophagia</taxon>
        <taxon>Chitinophagales</taxon>
        <taxon>Chitinophagaceae</taxon>
        <taxon>Phnomibacter</taxon>
    </lineage>
</organism>
<keyword evidence="2 5" id="KW-0812">Transmembrane</keyword>
<feature type="transmembrane region" description="Helical" evidence="5">
    <location>
        <begin position="34"/>
        <end position="51"/>
    </location>
</feature>
<evidence type="ECO:0000313" key="7">
    <source>
        <dbReference type="EMBL" id="QGW28766.1"/>
    </source>
</evidence>
<keyword evidence="3 5" id="KW-1133">Transmembrane helix</keyword>
<evidence type="ECO:0000256" key="4">
    <source>
        <dbReference type="ARBA" id="ARBA00023136"/>
    </source>
</evidence>
<feature type="transmembrane region" description="Helical" evidence="5">
    <location>
        <begin position="244"/>
        <end position="268"/>
    </location>
</feature>
<keyword evidence="8" id="KW-1185">Reference proteome</keyword>
<feature type="transmembrane region" description="Helical" evidence="5">
    <location>
        <begin position="203"/>
        <end position="223"/>
    </location>
</feature>
<accession>A0A6I6G7Q7</accession>
<comment type="subcellular location">
    <subcellularLocation>
        <location evidence="1">Membrane</location>
        <topology evidence="1">Multi-pass membrane protein</topology>
    </subcellularLocation>
</comment>